<evidence type="ECO:0000256" key="3">
    <source>
        <dbReference type="ARBA" id="ARBA00022737"/>
    </source>
</evidence>
<feature type="compositionally biased region" description="Pro residues" evidence="10">
    <location>
        <begin position="650"/>
        <end position="661"/>
    </location>
</feature>
<evidence type="ECO:0000256" key="1">
    <source>
        <dbReference type="ARBA" id="ARBA00004123"/>
    </source>
</evidence>
<dbReference type="OrthoDB" id="20839at2759"/>
<keyword evidence="6 8" id="KW-0103">Bromodomain</keyword>
<dbReference type="Gene3D" id="2.30.30.140">
    <property type="match status" value="1"/>
</dbReference>
<gene>
    <name evidence="15" type="ORF">I312_05265</name>
</gene>
<sequence>MTLHDLPKVSFTLITDDPSILHPAGVQSEQSRSYGYNDFSDFERPEHYIRYIEPIESELAVQVEYDMDEQDQAWLDTYNAERKKDQCGPISYEIFEIIMDKLEKEWFNLSKRIPQPQQQLAPEDSKCSICDDGEGENSNAIVFCDGCNLAVHQDCYGVPYIPEGQWLCRKCTVSPENPVSCIFCPNEGGAFKQTTTGHWAHLLCAIWIPETTLGNSIYMEPVESVELVPKGRWKLVCSLCKERIGACIQCENRNCFTAFHVTCARQLGLLQSMKSLTTDGTLHAYCHKHMPLDESKDQEVEDVEEEDDEWEESPRNHHARTNTKSKTQYSKSQTSKSHPIPMAKRPAQPLVIPVTKKSAQAHSKSFRPGPPIVPKMIVNRILEYVGKVQLRKKPQVIEKICRYWSLKREARRGAPLLKRLHLEPWTASTASRTQTESEKAQKLKFLQMLRNDLEKVRMLADLVRKREKEKLRQVQVIKDVVDRFIFPCSERLRVTLERISAMDRREMFLNPVTPAEAPDYFDIVQEPMCWLYIDEKLEKNAYIDVADFKRDIMLVLDNAMLYNAKDTSFHRAASKLKTSAQPLLNELDSITTSHQSMFTESLMPSDLPVGDLEPSLSHILPFFEGTTVSSQPEEPQDLLTSLFTTELEPPKPPTPTPSPPPEPKKYRRPTKEEKQKKWDATVKERREKGLGRSTRGTEKLTREFEEEAGLSTAATPRGNSTSVPLEGGGMGMGHDGRAVRRSTRNSLGGASPAVSTPRSAPRQRRKKSAQVSVTEEPSRSGSSTSTILPPTRQQRGVIGLEPLPLLTAKERLEQERALDLTTDEIGAADQFKRFNIGWVLPEGTKRKRGQSATSGGAVNTIPRASKNSAPRARGKKNEASPPAAPPTSKSKSRSRKSTQDINVIHEADENEMKVATPQRSDKGNAVEAADDESDLSPPPTSLPGSAAPSPRVTRSVAKPPNRRGSDIESDDDDQLQTGKAKPDLEGQEDQETVLRSTKRKVENSIETPAKANKRLKPTQAEDEKVAKAPRKGKGKIKTLYPPGTLVWAKIHTFPFFPAEIVDLIDDRDEVPDAVLNEETASRAAAKNVNKDVWLVRFFDVRSSYGWITGDRLDELGEDENVDAMYLAGKDREGKSKGFKTPSLKRACRKGYRDALNSMESSAAEGGKKEK</sequence>
<dbReference type="GO" id="GO:0006357">
    <property type="term" value="P:regulation of transcription by RNA polymerase II"/>
    <property type="evidence" value="ECO:0007669"/>
    <property type="project" value="TreeGrafter"/>
</dbReference>
<feature type="compositionally biased region" description="Polar residues" evidence="10">
    <location>
        <begin position="712"/>
        <end position="723"/>
    </location>
</feature>
<keyword evidence="5" id="KW-0862">Zinc</keyword>
<evidence type="ECO:0000256" key="5">
    <source>
        <dbReference type="ARBA" id="ARBA00022833"/>
    </source>
</evidence>
<protein>
    <submittedName>
        <fullName evidence="15">NuA3 HAT complex component NTO1</fullName>
    </submittedName>
</protein>
<evidence type="ECO:0000259" key="14">
    <source>
        <dbReference type="PROSITE" id="PS51805"/>
    </source>
</evidence>
<feature type="compositionally biased region" description="Polar residues" evidence="10">
    <location>
        <begin position="744"/>
        <end position="758"/>
    </location>
</feature>
<dbReference type="HOGENOM" id="CLU_003589_0_0_1"/>
<evidence type="ECO:0000256" key="2">
    <source>
        <dbReference type="ARBA" id="ARBA00022723"/>
    </source>
</evidence>
<dbReference type="Gene3D" id="1.20.920.10">
    <property type="entry name" value="Bromodomain-like"/>
    <property type="match status" value="1"/>
</dbReference>
<feature type="compositionally biased region" description="Basic and acidic residues" evidence="10">
    <location>
        <begin position="903"/>
        <end position="912"/>
    </location>
</feature>
<dbReference type="SMART" id="SM00293">
    <property type="entry name" value="PWWP"/>
    <property type="match status" value="1"/>
</dbReference>
<keyword evidence="4 9" id="KW-0863">Zinc-finger</keyword>
<evidence type="ECO:0000259" key="13">
    <source>
        <dbReference type="PROSITE" id="PS50812"/>
    </source>
</evidence>
<dbReference type="PROSITE" id="PS01359">
    <property type="entry name" value="ZF_PHD_1"/>
    <property type="match status" value="1"/>
</dbReference>
<feature type="domain" description="PWWP" evidence="13">
    <location>
        <begin position="1042"/>
        <end position="1118"/>
    </location>
</feature>
<dbReference type="InterPro" id="IPR034732">
    <property type="entry name" value="EPHD"/>
</dbReference>
<evidence type="ECO:0000256" key="10">
    <source>
        <dbReference type="SAM" id="MobiDB-lite"/>
    </source>
</evidence>
<dbReference type="PROSITE" id="PS50016">
    <property type="entry name" value="ZF_PHD_2"/>
    <property type="match status" value="1"/>
</dbReference>
<dbReference type="Pfam" id="PF13832">
    <property type="entry name" value="zf-HC5HC2H_2"/>
    <property type="match status" value="1"/>
</dbReference>
<dbReference type="PROSITE" id="PS51805">
    <property type="entry name" value="EPHD"/>
    <property type="match status" value="1"/>
</dbReference>
<dbReference type="PANTHER" id="PTHR13793">
    <property type="entry name" value="PHD FINGER PROTEINS"/>
    <property type="match status" value="1"/>
</dbReference>
<dbReference type="Gene3D" id="3.30.40.10">
    <property type="entry name" value="Zinc/RING finger domain, C3HC4 (zinc finger)"/>
    <property type="match status" value="2"/>
</dbReference>
<dbReference type="SUPFAM" id="SSF57903">
    <property type="entry name" value="FYVE/PHD zinc finger"/>
    <property type="match status" value="1"/>
</dbReference>
<evidence type="ECO:0000256" key="4">
    <source>
        <dbReference type="ARBA" id="ARBA00022771"/>
    </source>
</evidence>
<dbReference type="AlphaFoldDB" id="A0A0D0VKV0"/>
<dbReference type="Pfam" id="PF13831">
    <property type="entry name" value="PHD_2"/>
    <property type="match status" value="1"/>
</dbReference>
<dbReference type="PROSITE" id="PS50014">
    <property type="entry name" value="BROMODOMAIN_2"/>
    <property type="match status" value="1"/>
</dbReference>
<dbReference type="CDD" id="cd04369">
    <property type="entry name" value="Bromodomain"/>
    <property type="match status" value="1"/>
</dbReference>
<feature type="region of interest" description="Disordered" evidence="10">
    <location>
        <begin position="839"/>
        <end position="1035"/>
    </location>
</feature>
<evidence type="ECO:0000313" key="15">
    <source>
        <dbReference type="EMBL" id="KIR45555.1"/>
    </source>
</evidence>
<dbReference type="InterPro" id="IPR050701">
    <property type="entry name" value="Histone_Mod_Regulator"/>
</dbReference>
<dbReference type="InterPro" id="IPR011011">
    <property type="entry name" value="Znf_FYVE_PHD"/>
</dbReference>
<evidence type="ECO:0000256" key="6">
    <source>
        <dbReference type="ARBA" id="ARBA00023117"/>
    </source>
</evidence>
<dbReference type="CDD" id="cd15492">
    <property type="entry name" value="PHD_BRPF_JADE_like"/>
    <property type="match status" value="1"/>
</dbReference>
<proteinExistence type="predicted"/>
<feature type="domain" description="PHD-type" evidence="12">
    <location>
        <begin position="124"/>
        <end position="174"/>
    </location>
</feature>
<dbReference type="CDD" id="cd05839">
    <property type="entry name" value="PWWP_BRPF"/>
    <property type="match status" value="1"/>
</dbReference>
<feature type="region of interest" description="Disordered" evidence="10">
    <location>
        <begin position="645"/>
        <end position="804"/>
    </location>
</feature>
<dbReference type="InterPro" id="IPR013083">
    <property type="entry name" value="Znf_RING/FYVE/PHD"/>
</dbReference>
<evidence type="ECO:0000256" key="8">
    <source>
        <dbReference type="PROSITE-ProRule" id="PRU00035"/>
    </source>
</evidence>
<reference evidence="15" key="1">
    <citation type="submission" date="2015-01" db="EMBL/GenBank/DDBJ databases">
        <title>The Genome Sequence of Cryptococcus gattii CA1280.</title>
        <authorList>
            <consortium name="The Broad Institute Genomics Platform"/>
            <person name="Cuomo C."/>
            <person name="Litvintseva A."/>
            <person name="Chen Y."/>
            <person name="Heitman J."/>
            <person name="Sun S."/>
            <person name="Springer D."/>
            <person name="Dromer F."/>
            <person name="Young S."/>
            <person name="Zeng Q."/>
            <person name="Gargeya S."/>
            <person name="Abouelleil A."/>
            <person name="Alvarado L."/>
            <person name="Chapman S.B."/>
            <person name="Gainer-Dewar J."/>
            <person name="Goldberg J."/>
            <person name="Griggs A."/>
            <person name="Gujja S."/>
            <person name="Hansen M."/>
            <person name="Howarth C."/>
            <person name="Imamovic A."/>
            <person name="Larimer J."/>
            <person name="Murphy C."/>
            <person name="Naylor J."/>
            <person name="Pearson M."/>
            <person name="Priest M."/>
            <person name="Roberts A."/>
            <person name="Saif S."/>
            <person name="Shea T."/>
            <person name="Sykes S."/>
            <person name="Wortman J."/>
            <person name="Nusbaum C."/>
            <person name="Birren B."/>
        </authorList>
    </citation>
    <scope>NUCLEOTIDE SEQUENCE [LARGE SCALE GENOMIC DNA]</scope>
    <source>
        <strain evidence="15">CA1280</strain>
    </source>
</reference>
<feature type="domain" description="PHD-type" evidence="14">
    <location>
        <begin position="178"/>
        <end position="290"/>
    </location>
</feature>
<evidence type="ECO:0000256" key="7">
    <source>
        <dbReference type="ARBA" id="ARBA00023242"/>
    </source>
</evidence>
<feature type="region of interest" description="Disordered" evidence="10">
    <location>
        <begin position="295"/>
        <end position="345"/>
    </location>
</feature>
<dbReference type="SUPFAM" id="SSF47370">
    <property type="entry name" value="Bromodomain"/>
    <property type="match status" value="1"/>
</dbReference>
<keyword evidence="3" id="KW-0677">Repeat</keyword>
<dbReference type="GO" id="GO:0008270">
    <property type="term" value="F:zinc ion binding"/>
    <property type="evidence" value="ECO:0007669"/>
    <property type="project" value="UniProtKB-KW"/>
</dbReference>
<dbReference type="Pfam" id="PF00855">
    <property type="entry name" value="PWWP"/>
    <property type="match status" value="1"/>
</dbReference>
<organism evidence="15">
    <name type="scientific">Cryptococcus bacillisporus CA1280</name>
    <dbReference type="NCBI Taxonomy" id="1296109"/>
    <lineage>
        <taxon>Eukaryota</taxon>
        <taxon>Fungi</taxon>
        <taxon>Dikarya</taxon>
        <taxon>Basidiomycota</taxon>
        <taxon>Agaricomycotina</taxon>
        <taxon>Tremellomycetes</taxon>
        <taxon>Tremellales</taxon>
        <taxon>Cryptococcaceae</taxon>
        <taxon>Cryptococcus</taxon>
        <taxon>Cryptococcus gattii species complex</taxon>
    </lineage>
</organism>
<evidence type="ECO:0000256" key="9">
    <source>
        <dbReference type="PROSITE-ProRule" id="PRU00146"/>
    </source>
</evidence>
<dbReference type="GO" id="GO:0006325">
    <property type="term" value="P:chromatin organization"/>
    <property type="evidence" value="ECO:0007669"/>
    <property type="project" value="UniProtKB-ARBA"/>
</dbReference>
<dbReference type="InterPro" id="IPR000313">
    <property type="entry name" value="PWWP_dom"/>
</dbReference>
<dbReference type="PROSITE" id="PS50812">
    <property type="entry name" value="PWWP"/>
    <property type="match status" value="1"/>
</dbReference>
<keyword evidence="2" id="KW-0479">Metal-binding</keyword>
<dbReference type="InterPro" id="IPR001965">
    <property type="entry name" value="Znf_PHD"/>
</dbReference>
<dbReference type="Pfam" id="PF00439">
    <property type="entry name" value="Bromodomain"/>
    <property type="match status" value="1"/>
</dbReference>
<keyword evidence="7" id="KW-0539">Nucleus</keyword>
<dbReference type="FunFam" id="3.30.40.10:FF:000007">
    <property type="entry name" value="Bromodomain containing 1, isoform CRA_b"/>
    <property type="match status" value="1"/>
</dbReference>
<dbReference type="SUPFAM" id="SSF63748">
    <property type="entry name" value="Tudor/PWWP/MBT"/>
    <property type="match status" value="1"/>
</dbReference>
<dbReference type="PANTHER" id="PTHR13793:SF107">
    <property type="entry name" value="BROMODOMAIN-CONTAINING PROTEIN HOMOLOG"/>
    <property type="match status" value="1"/>
</dbReference>
<evidence type="ECO:0000259" key="11">
    <source>
        <dbReference type="PROSITE" id="PS50014"/>
    </source>
</evidence>
<dbReference type="InterPro" id="IPR001487">
    <property type="entry name" value="Bromodomain"/>
</dbReference>
<dbReference type="Pfam" id="PF10513">
    <property type="entry name" value="EPL1"/>
    <property type="match status" value="1"/>
</dbReference>
<accession>A0A0D0VKV0</accession>
<dbReference type="InterPro" id="IPR036427">
    <property type="entry name" value="Bromodomain-like_sf"/>
</dbReference>
<name>A0A0D0VKV0_CRYGA</name>
<feature type="compositionally biased region" description="Basic and acidic residues" evidence="10">
    <location>
        <begin position="669"/>
        <end position="703"/>
    </location>
</feature>
<dbReference type="GO" id="GO:0005634">
    <property type="term" value="C:nucleus"/>
    <property type="evidence" value="ECO:0007669"/>
    <property type="project" value="UniProtKB-SubCell"/>
</dbReference>
<feature type="compositionally biased region" description="Low complexity" evidence="10">
    <location>
        <begin position="324"/>
        <end position="337"/>
    </location>
</feature>
<dbReference type="InterPro" id="IPR019786">
    <property type="entry name" value="Zinc_finger_PHD-type_CS"/>
</dbReference>
<dbReference type="InterPro" id="IPR019542">
    <property type="entry name" value="Enhancer_polycomb-like_N"/>
</dbReference>
<dbReference type="EMBL" id="KN847988">
    <property type="protein sequence ID" value="KIR45555.1"/>
    <property type="molecule type" value="Genomic_DNA"/>
</dbReference>
<feature type="compositionally biased region" description="Acidic residues" evidence="10">
    <location>
        <begin position="299"/>
        <end position="311"/>
    </location>
</feature>
<evidence type="ECO:0000259" key="12">
    <source>
        <dbReference type="PROSITE" id="PS50016"/>
    </source>
</evidence>
<dbReference type="SMART" id="SM00249">
    <property type="entry name" value="PHD"/>
    <property type="match status" value="2"/>
</dbReference>
<comment type="subcellular location">
    <subcellularLocation>
        <location evidence="1">Nucleus</location>
    </subcellularLocation>
</comment>
<dbReference type="FunFam" id="3.30.40.10:FF:000008">
    <property type="entry name" value="Bromodomain containing 1, isoform CRA_a"/>
    <property type="match status" value="1"/>
</dbReference>
<dbReference type="InterPro" id="IPR019787">
    <property type="entry name" value="Znf_PHD-finger"/>
</dbReference>
<feature type="domain" description="Bromo" evidence="11">
    <location>
        <begin position="500"/>
        <end position="570"/>
    </location>
</feature>
<dbReference type="SMART" id="SM00297">
    <property type="entry name" value="BROMO"/>
    <property type="match status" value="1"/>
</dbReference>
<dbReference type="PRINTS" id="PR00503">
    <property type="entry name" value="BROMODOMAIN"/>
</dbReference>
<feature type="compositionally biased region" description="Polar residues" evidence="10">
    <location>
        <begin position="769"/>
        <end position="794"/>
    </location>
</feature>